<dbReference type="EMBL" id="SOZJ01000009">
    <property type="protein sequence ID" value="TGJ62633.1"/>
    <property type="molecule type" value="Genomic_DNA"/>
</dbReference>
<name>A0A8H2DQA8_ORBOL</name>
<gene>
    <name evidence="1" type="ORF">EYR41_011823</name>
</gene>
<dbReference type="InterPro" id="IPR011333">
    <property type="entry name" value="SKP1/BTB/POZ_sf"/>
</dbReference>
<evidence type="ECO:0000313" key="2">
    <source>
        <dbReference type="Proteomes" id="UP000297595"/>
    </source>
</evidence>
<comment type="caution">
    <text evidence="1">The sequence shown here is derived from an EMBL/GenBank/DDBJ whole genome shotgun (WGS) entry which is preliminary data.</text>
</comment>
<proteinExistence type="predicted"/>
<accession>A0A8H2DQA8</accession>
<protein>
    <recommendedName>
        <fullName evidence="3">BTB domain-containing protein</fullName>
    </recommendedName>
</protein>
<dbReference type="Proteomes" id="UP000297595">
    <property type="component" value="Unassembled WGS sequence"/>
</dbReference>
<organism evidence="1 2">
    <name type="scientific">Orbilia oligospora</name>
    <name type="common">Nematode-trapping fungus</name>
    <name type="synonym">Arthrobotrys oligospora</name>
    <dbReference type="NCBI Taxonomy" id="2813651"/>
    <lineage>
        <taxon>Eukaryota</taxon>
        <taxon>Fungi</taxon>
        <taxon>Dikarya</taxon>
        <taxon>Ascomycota</taxon>
        <taxon>Pezizomycotina</taxon>
        <taxon>Orbiliomycetes</taxon>
        <taxon>Orbiliales</taxon>
        <taxon>Orbiliaceae</taxon>
        <taxon>Orbilia</taxon>
    </lineage>
</organism>
<dbReference type="Gene3D" id="3.30.710.10">
    <property type="entry name" value="Potassium Channel Kv1.1, Chain A"/>
    <property type="match status" value="1"/>
</dbReference>
<sequence length="306" mass="35050">MAYIGQEITIEPGEVFGKLTVFIERACDRYRDDEIPFLQTIVFGNTNKLRQQFMDQEFTDILIKVIAPSGAVYWLVAHRVVPTAMAALKDRMKNGDQTIELRGIDPRCFLHLVAYAYTSVPDAFIFGHVILSGEDDTNRHSLSSTEFYDLQKKRNVSAPSGETDDLKDTIYLKNSLPDTPTTSIEEKLFQVCLYIATKRFGLPDILKILQGQWMLTEALGYCKCSIANVCPLTAEKFDRETWLEYFRLTRLPEALTIVFKEVPQFAQDVVARAQGNMGWDQGYYLQLQREQEMKVRLMARLSQLTS</sequence>
<evidence type="ECO:0000313" key="1">
    <source>
        <dbReference type="EMBL" id="TGJ62633.1"/>
    </source>
</evidence>
<reference evidence="1 2" key="1">
    <citation type="submission" date="2019-03" db="EMBL/GenBank/DDBJ databases">
        <title>Nematode-trapping fungi genome.</title>
        <authorList>
            <person name="Vidal-Diez De Ulzurrun G."/>
        </authorList>
    </citation>
    <scope>NUCLEOTIDE SEQUENCE [LARGE SCALE GENOMIC DNA]</scope>
    <source>
        <strain evidence="1 2">TWF154</strain>
    </source>
</reference>
<evidence type="ECO:0008006" key="3">
    <source>
        <dbReference type="Google" id="ProtNLM"/>
    </source>
</evidence>
<dbReference type="AlphaFoldDB" id="A0A8H2DQA8"/>